<organism evidence="1 2">
    <name type="scientific">Trichomalopsis sarcophagae</name>
    <dbReference type="NCBI Taxonomy" id="543379"/>
    <lineage>
        <taxon>Eukaryota</taxon>
        <taxon>Metazoa</taxon>
        <taxon>Ecdysozoa</taxon>
        <taxon>Arthropoda</taxon>
        <taxon>Hexapoda</taxon>
        <taxon>Insecta</taxon>
        <taxon>Pterygota</taxon>
        <taxon>Neoptera</taxon>
        <taxon>Endopterygota</taxon>
        <taxon>Hymenoptera</taxon>
        <taxon>Apocrita</taxon>
        <taxon>Proctotrupomorpha</taxon>
        <taxon>Chalcidoidea</taxon>
        <taxon>Pteromalidae</taxon>
        <taxon>Pteromalinae</taxon>
        <taxon>Trichomalopsis</taxon>
    </lineage>
</organism>
<dbReference type="Proteomes" id="UP000215335">
    <property type="component" value="Unassembled WGS sequence"/>
</dbReference>
<reference evidence="1 2" key="1">
    <citation type="journal article" date="2017" name="Curr. Biol.">
        <title>The Evolution of Venom by Co-option of Single-Copy Genes.</title>
        <authorList>
            <person name="Martinson E.O."/>
            <person name="Mrinalini"/>
            <person name="Kelkar Y.D."/>
            <person name="Chang C.H."/>
            <person name="Werren J.H."/>
        </authorList>
    </citation>
    <scope>NUCLEOTIDE SEQUENCE [LARGE SCALE GENOMIC DNA]</scope>
    <source>
        <strain evidence="1 2">Alberta</strain>
        <tissue evidence="1">Whole body</tissue>
    </source>
</reference>
<comment type="caution">
    <text evidence="1">The sequence shown here is derived from an EMBL/GenBank/DDBJ whole genome shotgun (WGS) entry which is preliminary data.</text>
</comment>
<proteinExistence type="predicted"/>
<evidence type="ECO:0000313" key="1">
    <source>
        <dbReference type="EMBL" id="OXU16577.1"/>
    </source>
</evidence>
<protein>
    <submittedName>
        <fullName evidence="1">Uncharacterized protein</fullName>
    </submittedName>
</protein>
<sequence length="51" mass="5784">MSSAHSPPLTLHQANFFFINYFGTLRSSESIKKSFPMQNLTLFSLMPAIFS</sequence>
<dbReference type="EMBL" id="NNAY01005719">
    <property type="protein sequence ID" value="OXU16577.1"/>
    <property type="molecule type" value="Genomic_DNA"/>
</dbReference>
<gene>
    <name evidence="1" type="ORF">TSAR_000261</name>
</gene>
<evidence type="ECO:0000313" key="2">
    <source>
        <dbReference type="Proteomes" id="UP000215335"/>
    </source>
</evidence>
<dbReference type="AlphaFoldDB" id="A0A232EDZ5"/>
<name>A0A232EDZ5_9HYME</name>
<accession>A0A232EDZ5</accession>
<keyword evidence="2" id="KW-1185">Reference proteome</keyword>